<dbReference type="SUPFAM" id="SSF110296">
    <property type="entry name" value="Oligoxyloglucan reducing end-specific cellobiohydrolase"/>
    <property type="match status" value="1"/>
</dbReference>
<accession>A0AAN8JG90</accession>
<evidence type="ECO:0000256" key="7">
    <source>
        <dbReference type="SAM" id="SignalP"/>
    </source>
</evidence>
<dbReference type="Gene3D" id="2.130.10.10">
    <property type="entry name" value="YVTN repeat-like/Quinoprotein amine dehydrogenase"/>
    <property type="match status" value="1"/>
</dbReference>
<keyword evidence="10" id="KW-1185">Reference proteome</keyword>
<sequence>MERRKPFKSKFHFMLGLLVCSITSQQVHSLDHVENFEITLNDFVADDANILRGHESHLRFRREATSTDPKCTKQETTFLSELFDSTKNVNGTKLEQKFSFVNETNLKLALAWAGKNDDGVLIAVTTDDSFISKASNLWRSANFGRNWTKQNDLIQHAVIRQDDGVQRNPHNPKKIYLLTYEKYILLTDDGGLTWNKKTITMDEEVPQMLIFHSSPDKEDYIMAISNQHKLYVTTDNWKTPVTGNDGQNIHTAVWGTKESKQDEFVFCLVHSNSKGRITTAQDFINSLLTDKYQAEYQLCKHNANSKSMSVILQKVASFGIQGEFLYASVFKEALAKQNAQKIMKVSTNGGATWSEAQLPTLTVDRFYSVLDMSEKLIFMHVDNPGDTGHGTLYTSAGEGIIYSESLQRHLYPNFGRGVTDFYKVESLRGVYLASQIDSDDSIHSMITFDRGAIWQPIKAPENVECKDKLKGCFLQIHNKYSVTRGIRAKLPLSVADAKGLILVHGHVADALQTTEPDVFLTADGGYTWRKVLDGPHHYQVADSGGLIVAVSLSTATPNKIKFSTDEGRCWHEYQFTDDEINLTGLLTEPGGKSLTVSLWGYHAKTRKWTINVIDFKDVIKKDCSSDDYVEWKAHGSMRQKEYKGVDGCLLGKRETFRKLKPDSWCRNNYFYKPSTVTQKCTCTREDYECDYGFERPVGSDVCKKSPNVVNDLYICKYREEEKLITNGYRLIPGDVCKDGFKPIEKLVDLKKDCVEGKKVLVELSEHQKTEPVINTKKSGAHQAIVTVIIVIVLVVVVTLSSYFLYKMYLLRKHKVVYRYSLLNQSQTENQDFDANLEGVLTNTDSLYNDTSDEEQDTTRSNGNPFEVTKPRRSQRGVNGSAPVQSYHDDSDDDLLN</sequence>
<dbReference type="InterPro" id="IPR015943">
    <property type="entry name" value="WD40/YVTN_repeat-like_dom_sf"/>
</dbReference>
<evidence type="ECO:0000256" key="2">
    <source>
        <dbReference type="ARBA" id="ARBA00022737"/>
    </source>
</evidence>
<dbReference type="PANTHER" id="PTHR12106:SF23">
    <property type="entry name" value="SORTILIN"/>
    <property type="match status" value="1"/>
</dbReference>
<gene>
    <name evidence="9" type="ORF">SNE40_014740</name>
</gene>
<evidence type="ECO:0000256" key="5">
    <source>
        <dbReference type="SAM" id="MobiDB-lite"/>
    </source>
</evidence>
<feature type="signal peptide" evidence="7">
    <location>
        <begin position="1"/>
        <end position="29"/>
    </location>
</feature>
<dbReference type="Gene3D" id="3.30.60.270">
    <property type="match status" value="1"/>
</dbReference>
<feature type="chain" id="PRO_5042840317" description="VPS10 domain-containing protein" evidence="7">
    <location>
        <begin position="30"/>
        <end position="896"/>
    </location>
</feature>
<dbReference type="Gene3D" id="2.10.70.80">
    <property type="match status" value="1"/>
</dbReference>
<dbReference type="AlphaFoldDB" id="A0AAN8JG90"/>
<comment type="subcellular location">
    <subcellularLocation>
        <location evidence="1">Membrane</location>
    </subcellularLocation>
</comment>
<evidence type="ECO:0000256" key="3">
    <source>
        <dbReference type="ARBA" id="ARBA00023136"/>
    </source>
</evidence>
<evidence type="ECO:0000256" key="4">
    <source>
        <dbReference type="ARBA" id="ARBA00023180"/>
    </source>
</evidence>
<dbReference type="GO" id="GO:0016050">
    <property type="term" value="P:vesicle organization"/>
    <property type="evidence" value="ECO:0007669"/>
    <property type="project" value="TreeGrafter"/>
</dbReference>
<dbReference type="GO" id="GO:0006895">
    <property type="term" value="P:Golgi to endosome transport"/>
    <property type="evidence" value="ECO:0007669"/>
    <property type="project" value="TreeGrafter"/>
</dbReference>
<evidence type="ECO:0000256" key="1">
    <source>
        <dbReference type="ARBA" id="ARBA00004370"/>
    </source>
</evidence>
<feature type="region of interest" description="Disordered" evidence="5">
    <location>
        <begin position="843"/>
        <end position="896"/>
    </location>
</feature>
<dbReference type="InterPro" id="IPR050310">
    <property type="entry name" value="VPS10-sortilin"/>
</dbReference>
<dbReference type="GO" id="GO:0016020">
    <property type="term" value="C:membrane"/>
    <property type="evidence" value="ECO:0007669"/>
    <property type="project" value="UniProtKB-SubCell"/>
</dbReference>
<keyword evidence="6" id="KW-1133">Transmembrane helix</keyword>
<evidence type="ECO:0000313" key="10">
    <source>
        <dbReference type="Proteomes" id="UP001347796"/>
    </source>
</evidence>
<dbReference type="InterPro" id="IPR031777">
    <property type="entry name" value="Sortilin_C"/>
</dbReference>
<dbReference type="InterPro" id="IPR006581">
    <property type="entry name" value="VPS10"/>
</dbReference>
<dbReference type="Pfam" id="PF15901">
    <property type="entry name" value="Sortilin_C"/>
    <property type="match status" value="1"/>
</dbReference>
<dbReference type="GO" id="GO:0005829">
    <property type="term" value="C:cytosol"/>
    <property type="evidence" value="ECO:0007669"/>
    <property type="project" value="GOC"/>
</dbReference>
<dbReference type="EMBL" id="JAZGQO010000010">
    <property type="protein sequence ID" value="KAK6176455.1"/>
    <property type="molecule type" value="Genomic_DNA"/>
</dbReference>
<protein>
    <recommendedName>
        <fullName evidence="8">VPS10 domain-containing protein</fullName>
    </recommendedName>
</protein>
<proteinExistence type="predicted"/>
<comment type="caution">
    <text evidence="9">The sequence shown here is derived from an EMBL/GenBank/DDBJ whole genome shotgun (WGS) entry which is preliminary data.</text>
</comment>
<feature type="domain" description="VPS10" evidence="8">
    <location>
        <begin position="126"/>
        <end position="758"/>
    </location>
</feature>
<dbReference type="Pfam" id="PF15902">
    <property type="entry name" value="Sortilin-Vps10"/>
    <property type="match status" value="1"/>
</dbReference>
<dbReference type="GO" id="GO:0005794">
    <property type="term" value="C:Golgi apparatus"/>
    <property type="evidence" value="ECO:0007669"/>
    <property type="project" value="TreeGrafter"/>
</dbReference>
<keyword evidence="3 6" id="KW-0472">Membrane</keyword>
<dbReference type="PANTHER" id="PTHR12106">
    <property type="entry name" value="SORTILIN RELATED"/>
    <property type="match status" value="1"/>
</dbReference>
<reference evidence="9 10" key="1">
    <citation type="submission" date="2024-01" db="EMBL/GenBank/DDBJ databases">
        <title>The genome of the rayed Mediterranean limpet Patella caerulea (Linnaeus, 1758).</title>
        <authorList>
            <person name="Anh-Thu Weber A."/>
            <person name="Halstead-Nussloch G."/>
        </authorList>
    </citation>
    <scope>NUCLEOTIDE SEQUENCE [LARGE SCALE GENOMIC DNA]</scope>
    <source>
        <strain evidence="9">AATW-2023a</strain>
        <tissue evidence="9">Whole specimen</tissue>
    </source>
</reference>
<evidence type="ECO:0000259" key="8">
    <source>
        <dbReference type="SMART" id="SM00602"/>
    </source>
</evidence>
<dbReference type="Proteomes" id="UP001347796">
    <property type="component" value="Unassembled WGS sequence"/>
</dbReference>
<name>A0AAN8JG90_PATCE</name>
<keyword evidence="2" id="KW-0677">Repeat</keyword>
<dbReference type="InterPro" id="IPR031778">
    <property type="entry name" value="Sortilin_N"/>
</dbReference>
<organism evidence="9 10">
    <name type="scientific">Patella caerulea</name>
    <name type="common">Rayed Mediterranean limpet</name>
    <dbReference type="NCBI Taxonomy" id="87958"/>
    <lineage>
        <taxon>Eukaryota</taxon>
        <taxon>Metazoa</taxon>
        <taxon>Spiralia</taxon>
        <taxon>Lophotrochozoa</taxon>
        <taxon>Mollusca</taxon>
        <taxon>Gastropoda</taxon>
        <taxon>Patellogastropoda</taxon>
        <taxon>Patelloidea</taxon>
        <taxon>Patellidae</taxon>
        <taxon>Patella</taxon>
    </lineage>
</organism>
<dbReference type="SMART" id="SM00602">
    <property type="entry name" value="VPS10"/>
    <property type="match status" value="1"/>
</dbReference>
<keyword evidence="4" id="KW-0325">Glycoprotein</keyword>
<dbReference type="GO" id="GO:0006897">
    <property type="term" value="P:endocytosis"/>
    <property type="evidence" value="ECO:0007669"/>
    <property type="project" value="TreeGrafter"/>
</dbReference>
<evidence type="ECO:0000256" key="6">
    <source>
        <dbReference type="SAM" id="Phobius"/>
    </source>
</evidence>
<evidence type="ECO:0000313" key="9">
    <source>
        <dbReference type="EMBL" id="KAK6176455.1"/>
    </source>
</evidence>
<keyword evidence="6" id="KW-0812">Transmembrane</keyword>
<keyword evidence="7" id="KW-0732">Signal</keyword>
<feature type="transmembrane region" description="Helical" evidence="6">
    <location>
        <begin position="783"/>
        <end position="805"/>
    </location>
</feature>